<dbReference type="Proteomes" id="UP001500305">
    <property type="component" value="Unassembled WGS sequence"/>
</dbReference>
<proteinExistence type="inferred from homology"/>
<evidence type="ECO:0000256" key="7">
    <source>
        <dbReference type="ARBA" id="ARBA00022840"/>
    </source>
</evidence>
<keyword evidence="7" id="KW-0067">ATP-binding</keyword>
<evidence type="ECO:0000313" key="9">
    <source>
        <dbReference type="EMBL" id="GAA2266120.1"/>
    </source>
</evidence>
<evidence type="ECO:0000256" key="4">
    <source>
        <dbReference type="ARBA" id="ARBA00022679"/>
    </source>
</evidence>
<organism evidence="9 10">
    <name type="scientific">Kitasatospora cystarginea</name>
    <dbReference type="NCBI Taxonomy" id="58350"/>
    <lineage>
        <taxon>Bacteria</taxon>
        <taxon>Bacillati</taxon>
        <taxon>Actinomycetota</taxon>
        <taxon>Actinomycetes</taxon>
        <taxon>Kitasatosporales</taxon>
        <taxon>Streptomycetaceae</taxon>
        <taxon>Kitasatospora</taxon>
    </lineage>
</organism>
<dbReference type="PANTHER" id="PTHR18964">
    <property type="entry name" value="ROK (REPRESSOR, ORF, KINASE) FAMILY"/>
    <property type="match status" value="1"/>
</dbReference>
<dbReference type="EMBL" id="BAAATR010000033">
    <property type="protein sequence ID" value="GAA2266120.1"/>
    <property type="molecule type" value="Genomic_DNA"/>
</dbReference>
<keyword evidence="6" id="KW-0418">Kinase</keyword>
<dbReference type="SUPFAM" id="SSF53067">
    <property type="entry name" value="Actin-like ATPase domain"/>
    <property type="match status" value="1"/>
</dbReference>
<dbReference type="Pfam" id="PF00480">
    <property type="entry name" value="ROK"/>
    <property type="match status" value="1"/>
</dbReference>
<evidence type="ECO:0000313" key="10">
    <source>
        <dbReference type="Proteomes" id="UP001500305"/>
    </source>
</evidence>
<protein>
    <recommendedName>
        <fullName evidence="3">Glucokinase</fullName>
        <ecNumber evidence="2">2.7.1.2</ecNumber>
    </recommendedName>
    <alternativeName>
        <fullName evidence="8">Glucose kinase</fullName>
    </alternativeName>
</protein>
<name>A0ABP5RLK8_9ACTN</name>
<sequence length="315" mass="31501">MALTIGVDIGASKIAAGVVDEAGRILGRVRVATPREPDRVESAVCDVVEAVRGDHPVAGVGLGAAGFVDEKRATVLFAKHIGWESEPLGAVVEKVLDLPVTVENDANAAAWGEARFGAGRGRDPVVCVTVGTGIGGGLVVNGGLYRGRYGVAAEFGHLPVVPGGLVCGCGSRGCWEMYGSGTALVREARALVAAGTPEAAPLLRRAGGTVDGLTGPLLTRAAGEGDQAALGLLAGLGHWLGVGLAALAAVLDPACIVIGGGVGAAGELLLGPVRESFREHLTGRGHRPEAAVRPAALGNDAGLVGVADLARRPLG</sequence>
<evidence type="ECO:0000256" key="8">
    <source>
        <dbReference type="ARBA" id="ARBA00032386"/>
    </source>
</evidence>
<dbReference type="InterPro" id="IPR043129">
    <property type="entry name" value="ATPase_NBD"/>
</dbReference>
<reference evidence="10" key="1">
    <citation type="journal article" date="2019" name="Int. J. Syst. Evol. Microbiol.">
        <title>The Global Catalogue of Microorganisms (GCM) 10K type strain sequencing project: providing services to taxonomists for standard genome sequencing and annotation.</title>
        <authorList>
            <consortium name="The Broad Institute Genomics Platform"/>
            <consortium name="The Broad Institute Genome Sequencing Center for Infectious Disease"/>
            <person name="Wu L."/>
            <person name="Ma J."/>
        </authorList>
    </citation>
    <scope>NUCLEOTIDE SEQUENCE [LARGE SCALE GENOMIC DNA]</scope>
    <source>
        <strain evidence="10">JCM 7356</strain>
    </source>
</reference>
<evidence type="ECO:0000256" key="6">
    <source>
        <dbReference type="ARBA" id="ARBA00022777"/>
    </source>
</evidence>
<dbReference type="Gene3D" id="3.30.420.40">
    <property type="match status" value="2"/>
</dbReference>
<accession>A0ABP5RLK8</accession>
<evidence type="ECO:0000256" key="3">
    <source>
        <dbReference type="ARBA" id="ARBA00014701"/>
    </source>
</evidence>
<dbReference type="PANTHER" id="PTHR18964:SF173">
    <property type="entry name" value="GLUCOKINASE"/>
    <property type="match status" value="1"/>
</dbReference>
<dbReference type="InterPro" id="IPR000600">
    <property type="entry name" value="ROK"/>
</dbReference>
<dbReference type="PROSITE" id="PS01125">
    <property type="entry name" value="ROK"/>
    <property type="match status" value="1"/>
</dbReference>
<comment type="similarity">
    <text evidence="1">Belongs to the ROK (NagC/XylR) family.</text>
</comment>
<evidence type="ECO:0000256" key="5">
    <source>
        <dbReference type="ARBA" id="ARBA00022741"/>
    </source>
</evidence>
<keyword evidence="5" id="KW-0547">Nucleotide-binding</keyword>
<comment type="caution">
    <text evidence="9">The sequence shown here is derived from an EMBL/GenBank/DDBJ whole genome shotgun (WGS) entry which is preliminary data.</text>
</comment>
<keyword evidence="4" id="KW-0808">Transferase</keyword>
<evidence type="ECO:0000256" key="1">
    <source>
        <dbReference type="ARBA" id="ARBA00006479"/>
    </source>
</evidence>
<dbReference type="NCBIfam" id="TIGR00744">
    <property type="entry name" value="ROK_glcA_fam"/>
    <property type="match status" value="1"/>
</dbReference>
<keyword evidence="10" id="KW-1185">Reference proteome</keyword>
<dbReference type="InterPro" id="IPR049874">
    <property type="entry name" value="ROK_cs"/>
</dbReference>
<dbReference type="EC" id="2.7.1.2" evidence="2"/>
<dbReference type="InterPro" id="IPR004654">
    <property type="entry name" value="ROK_glcA"/>
</dbReference>
<gene>
    <name evidence="9" type="ORF">GCM10010430_58890</name>
</gene>
<dbReference type="RefSeq" id="WP_344639549.1">
    <property type="nucleotide sequence ID" value="NZ_BAAATR010000033.1"/>
</dbReference>
<evidence type="ECO:0000256" key="2">
    <source>
        <dbReference type="ARBA" id="ARBA00012323"/>
    </source>
</evidence>